<accession>A0A918KTE5</accession>
<comment type="caution">
    <text evidence="2">The sequence shown here is derived from an EMBL/GenBank/DDBJ whole genome shotgun (WGS) entry which is preliminary data.</text>
</comment>
<gene>
    <name evidence="2" type="ORF">GCM10007392_45190</name>
</gene>
<dbReference type="PIRSF" id="PIRSF010372">
    <property type="entry name" value="PaiB"/>
    <property type="match status" value="1"/>
</dbReference>
<dbReference type="AlphaFoldDB" id="A0A918KTE5"/>
<dbReference type="InterPro" id="IPR012349">
    <property type="entry name" value="Split_barrel_FMN-bd"/>
</dbReference>
<evidence type="ECO:0000256" key="1">
    <source>
        <dbReference type="SAM" id="MobiDB-lite"/>
    </source>
</evidence>
<dbReference type="Proteomes" id="UP000626148">
    <property type="component" value="Unassembled WGS sequence"/>
</dbReference>
<dbReference type="SUPFAM" id="SSF50475">
    <property type="entry name" value="FMN-binding split barrel"/>
    <property type="match status" value="1"/>
</dbReference>
<dbReference type="InterPro" id="IPR007396">
    <property type="entry name" value="TR_PAI2-type"/>
</dbReference>
<evidence type="ECO:0000313" key="2">
    <source>
        <dbReference type="EMBL" id="GGX72820.1"/>
    </source>
</evidence>
<proteinExistence type="predicted"/>
<reference evidence="2" key="2">
    <citation type="submission" date="2020-09" db="EMBL/GenBank/DDBJ databases">
        <authorList>
            <person name="Sun Q."/>
            <person name="Kim S."/>
        </authorList>
    </citation>
    <scope>NUCLEOTIDE SEQUENCE</scope>
    <source>
        <strain evidence="2">KCTC 22169</strain>
    </source>
</reference>
<dbReference type="RefSeq" id="WP_189613090.1">
    <property type="nucleotide sequence ID" value="NZ_BMXR01000016.1"/>
</dbReference>
<keyword evidence="3" id="KW-1185">Reference proteome</keyword>
<dbReference type="PANTHER" id="PTHR35802">
    <property type="entry name" value="PROTEASE SYNTHASE AND SPORULATION PROTEIN PAI 2"/>
    <property type="match status" value="1"/>
</dbReference>
<reference evidence="2" key="1">
    <citation type="journal article" date="2014" name="Int. J. Syst. Evol. Microbiol.">
        <title>Complete genome sequence of Corynebacterium casei LMG S-19264T (=DSM 44701T), isolated from a smear-ripened cheese.</title>
        <authorList>
            <consortium name="US DOE Joint Genome Institute (JGI-PGF)"/>
            <person name="Walter F."/>
            <person name="Albersmeier A."/>
            <person name="Kalinowski J."/>
            <person name="Ruckert C."/>
        </authorList>
    </citation>
    <scope>NUCLEOTIDE SEQUENCE</scope>
    <source>
        <strain evidence="2">KCTC 22169</strain>
    </source>
</reference>
<organism evidence="2 3">
    <name type="scientific">Saccharospirillum salsuginis</name>
    <dbReference type="NCBI Taxonomy" id="418750"/>
    <lineage>
        <taxon>Bacteria</taxon>
        <taxon>Pseudomonadati</taxon>
        <taxon>Pseudomonadota</taxon>
        <taxon>Gammaproteobacteria</taxon>
        <taxon>Oceanospirillales</taxon>
        <taxon>Saccharospirillaceae</taxon>
        <taxon>Saccharospirillum</taxon>
    </lineage>
</organism>
<dbReference type="Pfam" id="PF04299">
    <property type="entry name" value="FMN_bind_2"/>
    <property type="match status" value="1"/>
</dbReference>
<feature type="region of interest" description="Disordered" evidence="1">
    <location>
        <begin position="166"/>
        <end position="185"/>
    </location>
</feature>
<dbReference type="Gene3D" id="2.30.110.10">
    <property type="entry name" value="Electron Transport, Fmn-binding Protein, Chain A"/>
    <property type="match status" value="1"/>
</dbReference>
<dbReference type="EMBL" id="BMXR01000016">
    <property type="protein sequence ID" value="GGX72820.1"/>
    <property type="molecule type" value="Genomic_DNA"/>
</dbReference>
<protein>
    <submittedName>
        <fullName evidence="2">Transcriptional regulator</fullName>
    </submittedName>
</protein>
<sequence length="205" mass="22767">MYIPSAMQMPSCQAAWDFIEQYSFGCLMSSELVGTHLPFILKREEGAFGTLYGHFARANPHWKTLDGQSVLVVFNGPHAYISPRWYAKGPAVPTWNYAAVHAKGSLSLLNAEQTLECVDELVSQHDPAVSENADLMPDTFKQKLLNGIVGFKVELTHLEGKWKLGQHRSRDDQAGVHRHLGESDSREAQALADYMTALNIGTGHE</sequence>
<dbReference type="PANTHER" id="PTHR35802:SF1">
    <property type="entry name" value="PROTEASE SYNTHASE AND SPORULATION PROTEIN PAI 2"/>
    <property type="match status" value="1"/>
</dbReference>
<name>A0A918KTE5_9GAMM</name>
<evidence type="ECO:0000313" key="3">
    <source>
        <dbReference type="Proteomes" id="UP000626148"/>
    </source>
</evidence>